<evidence type="ECO:0000313" key="10">
    <source>
        <dbReference type="Proteomes" id="UP000065473"/>
    </source>
</evidence>
<proteinExistence type="predicted"/>
<dbReference type="EMBL" id="CP013694">
    <property type="protein sequence ID" value="ALU29530.1"/>
    <property type="molecule type" value="Genomic_DNA"/>
</dbReference>
<dbReference type="GO" id="GO:0016020">
    <property type="term" value="C:membrane"/>
    <property type="evidence" value="ECO:0007669"/>
    <property type="project" value="InterPro"/>
</dbReference>
<evidence type="ECO:0000313" key="8">
    <source>
        <dbReference type="EMBL" id="ALU32260.1"/>
    </source>
</evidence>
<feature type="transmembrane region" description="Helical" evidence="5">
    <location>
        <begin position="293"/>
        <end position="314"/>
    </location>
</feature>
<dbReference type="OrthoDB" id="15212at2157"/>
<dbReference type="PRINTS" id="PR01000">
    <property type="entry name" value="SREBPS2PTASE"/>
</dbReference>
<feature type="transmembrane region" description="Helical" evidence="5">
    <location>
        <begin position="6"/>
        <end position="21"/>
    </location>
</feature>
<dbReference type="Proteomes" id="UP000060043">
    <property type="component" value="Chromosome"/>
</dbReference>
<dbReference type="RefSeq" id="WP_011276996.1">
    <property type="nucleotide sequence ID" value="NZ_BHWZ01000001.1"/>
</dbReference>
<dbReference type="AlphaFoldDB" id="A0A0U3F8Q8"/>
<dbReference type="GO" id="GO:0031293">
    <property type="term" value="P:membrane protein intracellular domain proteolysis"/>
    <property type="evidence" value="ECO:0007669"/>
    <property type="project" value="TreeGrafter"/>
</dbReference>
<dbReference type="InterPro" id="IPR001193">
    <property type="entry name" value="MBTPS2"/>
</dbReference>
<keyword evidence="7" id="KW-0482">Metalloprotease</keyword>
<keyword evidence="2 5" id="KW-0812">Transmembrane</keyword>
<dbReference type="STRING" id="1435377.SUSAZ_00320"/>
<evidence type="ECO:0000256" key="1">
    <source>
        <dbReference type="ARBA" id="ARBA00004127"/>
    </source>
</evidence>
<dbReference type="GeneID" id="14550598"/>
<sequence length="358" mass="39625">MNNIVYFALGILLFWLVMYTFRRRLEKRGFVVYPFMLLWKKQTRSEWFPNFARKRAYKIFDKIAVVLGVISLVLGLALILYVFLNSVFPSSSGSTVSLQPIIPGITVGLDQLPYILLAIGISVTLHELAHAISATSNGIKVRSGGLLLLIFFPGAFVEPDEEEFKSASSISRLKIISAGIAVNLILAAIFFPLANFLPANLSQGLLIVGEKQYFPAYNASIPVNSIILKVDGNAVKVPQQLSYYLDQGRTHILTLLYPNGSINSITINTTQTHQIGVYITYYFPQGLLGLLQFITWMFTVNFSLALLNGAPLIITDGGKVFTEITRKLGLGDRESYLIQSVFTVILIGAILFSFNPLG</sequence>
<feature type="transmembrane region" description="Helical" evidence="5">
    <location>
        <begin position="175"/>
        <end position="197"/>
    </location>
</feature>
<feature type="domain" description="Peptidase M50" evidence="6">
    <location>
        <begin position="114"/>
        <end position="346"/>
    </location>
</feature>
<dbReference type="Pfam" id="PF02163">
    <property type="entry name" value="Peptidase_M50"/>
    <property type="match status" value="1"/>
</dbReference>
<evidence type="ECO:0000313" key="9">
    <source>
        <dbReference type="Proteomes" id="UP000060043"/>
    </source>
</evidence>
<evidence type="ECO:0000259" key="6">
    <source>
        <dbReference type="Pfam" id="PF02163"/>
    </source>
</evidence>
<dbReference type="EMBL" id="CP013695">
    <property type="protein sequence ID" value="ALU32260.1"/>
    <property type="molecule type" value="Genomic_DNA"/>
</dbReference>
<protein>
    <submittedName>
        <fullName evidence="7">S2P metalloprotease</fullName>
    </submittedName>
</protein>
<keyword evidence="7" id="KW-0378">Hydrolase</keyword>
<comment type="subcellular location">
    <subcellularLocation>
        <location evidence="1">Endomembrane system</location>
        <topology evidence="1">Multi-pass membrane protein</topology>
    </subcellularLocation>
</comment>
<dbReference type="PANTHER" id="PTHR13325:SF3">
    <property type="entry name" value="MEMBRANE-BOUND TRANSCRIPTION FACTOR SITE-2 PROTEASE"/>
    <property type="match status" value="1"/>
</dbReference>
<evidence type="ECO:0000256" key="5">
    <source>
        <dbReference type="SAM" id="Phobius"/>
    </source>
</evidence>
<keyword evidence="3 5" id="KW-1133">Transmembrane helix</keyword>
<dbReference type="PANTHER" id="PTHR13325">
    <property type="entry name" value="PROTEASE M50 MEMBRANE-BOUND TRANSCRIPTION FACTOR SITE 2 PROTEASE"/>
    <property type="match status" value="1"/>
</dbReference>
<gene>
    <name evidence="7" type="ORF">ATY89_05930</name>
    <name evidence="8" type="ORF">ATZ20_08955</name>
</gene>
<dbReference type="CDD" id="cd06159">
    <property type="entry name" value="S2P-M50_PDZ_Arch"/>
    <property type="match status" value="1"/>
</dbReference>
<evidence type="ECO:0000313" key="7">
    <source>
        <dbReference type="EMBL" id="ALU29530.1"/>
    </source>
</evidence>
<reference evidence="9 10" key="1">
    <citation type="submission" date="2015-12" db="EMBL/GenBank/DDBJ databases">
        <title>A stable core within a dynamic pangenome in Sulfolobus acidocaldarius.</title>
        <authorList>
            <person name="Anderson R."/>
            <person name="Kouris A."/>
            <person name="Seward C."/>
            <person name="Campbell K."/>
            <person name="Whitaker R."/>
        </authorList>
    </citation>
    <scope>NUCLEOTIDE SEQUENCE [LARGE SCALE GENOMIC DNA]</scope>
    <source>
        <strain evidence="7 10">GG12-C01-09</strain>
        <strain evidence="8 9">NG05B_CO5_07</strain>
    </source>
</reference>
<keyword evidence="4 5" id="KW-0472">Membrane</keyword>
<name>A0A0U3F8Q8_9CREN</name>
<dbReference type="PaxDb" id="1435377-SUSAZ_00320"/>
<feature type="transmembrane region" description="Helical" evidence="5">
    <location>
        <begin position="63"/>
        <end position="84"/>
    </location>
</feature>
<evidence type="ECO:0000256" key="4">
    <source>
        <dbReference type="ARBA" id="ARBA00023136"/>
    </source>
</evidence>
<dbReference type="GO" id="GO:0012505">
    <property type="term" value="C:endomembrane system"/>
    <property type="evidence" value="ECO:0007669"/>
    <property type="project" value="UniProtKB-SubCell"/>
</dbReference>
<keyword evidence="7" id="KW-0645">Protease</keyword>
<evidence type="ECO:0000256" key="2">
    <source>
        <dbReference type="ARBA" id="ARBA00022692"/>
    </source>
</evidence>
<feature type="transmembrane region" description="Helical" evidence="5">
    <location>
        <begin position="335"/>
        <end position="354"/>
    </location>
</feature>
<dbReference type="Proteomes" id="UP000065473">
    <property type="component" value="Chromosome"/>
</dbReference>
<accession>A0A0U3F8Q8</accession>
<evidence type="ECO:0000256" key="3">
    <source>
        <dbReference type="ARBA" id="ARBA00022989"/>
    </source>
</evidence>
<organism evidence="7 10">
    <name type="scientific">Sulfolobus acidocaldarius</name>
    <dbReference type="NCBI Taxonomy" id="2285"/>
    <lineage>
        <taxon>Archaea</taxon>
        <taxon>Thermoproteota</taxon>
        <taxon>Thermoprotei</taxon>
        <taxon>Sulfolobales</taxon>
        <taxon>Sulfolobaceae</taxon>
        <taxon>Sulfolobus</taxon>
    </lineage>
</organism>
<dbReference type="InterPro" id="IPR008915">
    <property type="entry name" value="Peptidase_M50"/>
</dbReference>
<dbReference type="GO" id="GO:0004222">
    <property type="term" value="F:metalloendopeptidase activity"/>
    <property type="evidence" value="ECO:0007669"/>
    <property type="project" value="InterPro"/>
</dbReference>
<dbReference type="OMA" id="TIPLWYG"/>
<dbReference type="GO" id="GO:0005737">
    <property type="term" value="C:cytoplasm"/>
    <property type="evidence" value="ECO:0007669"/>
    <property type="project" value="TreeGrafter"/>
</dbReference>